<comment type="caution">
    <text evidence="1">The sequence shown here is derived from an EMBL/GenBank/DDBJ whole genome shotgun (WGS) entry which is preliminary data.</text>
</comment>
<reference evidence="1" key="2">
    <citation type="submission" date="2023-06" db="EMBL/GenBank/DDBJ databases">
        <authorList>
            <consortium name="Lawrence Berkeley National Laboratory"/>
            <person name="Haridas S."/>
            <person name="Hensen N."/>
            <person name="Bonometti L."/>
            <person name="Westerberg I."/>
            <person name="Brannstrom I.O."/>
            <person name="Guillou S."/>
            <person name="Cros-Aarteil S."/>
            <person name="Calhoun S."/>
            <person name="Kuo A."/>
            <person name="Mondo S."/>
            <person name="Pangilinan J."/>
            <person name="Riley R."/>
            <person name="Labutti K."/>
            <person name="Andreopoulos B."/>
            <person name="Lipzen A."/>
            <person name="Chen C."/>
            <person name="Yanf M."/>
            <person name="Daum C."/>
            <person name="Ng V."/>
            <person name="Clum A."/>
            <person name="Steindorff A."/>
            <person name="Ohm R."/>
            <person name="Martin F."/>
            <person name="Silar P."/>
            <person name="Natvig D."/>
            <person name="Lalanne C."/>
            <person name="Gautier V."/>
            <person name="Ament-Velasquez S.L."/>
            <person name="Kruys A."/>
            <person name="Hutchinson M.I."/>
            <person name="Powell A.J."/>
            <person name="Barry K."/>
            <person name="Miller A.N."/>
            <person name="Grigoriev I.V."/>
            <person name="Debuchy R."/>
            <person name="Gladieux P."/>
            <person name="Thoren M.H."/>
            <person name="Johannesson H."/>
        </authorList>
    </citation>
    <scope>NUCLEOTIDE SEQUENCE</scope>
    <source>
        <strain evidence="1">CBS 958.72</strain>
    </source>
</reference>
<keyword evidence="2" id="KW-1185">Reference proteome</keyword>
<dbReference type="AlphaFoldDB" id="A0AAE0JRS4"/>
<gene>
    <name evidence="1" type="ORF">B0T24DRAFT_540589</name>
</gene>
<evidence type="ECO:0000313" key="2">
    <source>
        <dbReference type="Proteomes" id="UP001287356"/>
    </source>
</evidence>
<organism evidence="1 2">
    <name type="scientific">Lasiosphaeria ovina</name>
    <dbReference type="NCBI Taxonomy" id="92902"/>
    <lineage>
        <taxon>Eukaryota</taxon>
        <taxon>Fungi</taxon>
        <taxon>Dikarya</taxon>
        <taxon>Ascomycota</taxon>
        <taxon>Pezizomycotina</taxon>
        <taxon>Sordariomycetes</taxon>
        <taxon>Sordariomycetidae</taxon>
        <taxon>Sordariales</taxon>
        <taxon>Lasiosphaeriaceae</taxon>
        <taxon>Lasiosphaeria</taxon>
    </lineage>
</organism>
<feature type="non-terminal residue" evidence="1">
    <location>
        <position position="1"/>
    </location>
</feature>
<dbReference type="EMBL" id="JAULSN010000016">
    <property type="protein sequence ID" value="KAK3358475.1"/>
    <property type="molecule type" value="Genomic_DNA"/>
</dbReference>
<dbReference type="Proteomes" id="UP001287356">
    <property type="component" value="Unassembled WGS sequence"/>
</dbReference>
<evidence type="ECO:0000313" key="1">
    <source>
        <dbReference type="EMBL" id="KAK3358475.1"/>
    </source>
</evidence>
<protein>
    <submittedName>
        <fullName evidence="1">Uncharacterized protein</fullName>
    </submittedName>
</protein>
<accession>A0AAE0JRS4</accession>
<reference evidence="1" key="1">
    <citation type="journal article" date="2023" name="Mol. Phylogenet. Evol.">
        <title>Genome-scale phylogeny and comparative genomics of the fungal order Sordariales.</title>
        <authorList>
            <person name="Hensen N."/>
            <person name="Bonometti L."/>
            <person name="Westerberg I."/>
            <person name="Brannstrom I.O."/>
            <person name="Guillou S."/>
            <person name="Cros-Aarteil S."/>
            <person name="Calhoun S."/>
            <person name="Haridas S."/>
            <person name="Kuo A."/>
            <person name="Mondo S."/>
            <person name="Pangilinan J."/>
            <person name="Riley R."/>
            <person name="LaButti K."/>
            <person name="Andreopoulos B."/>
            <person name="Lipzen A."/>
            <person name="Chen C."/>
            <person name="Yan M."/>
            <person name="Daum C."/>
            <person name="Ng V."/>
            <person name="Clum A."/>
            <person name="Steindorff A."/>
            <person name="Ohm R.A."/>
            <person name="Martin F."/>
            <person name="Silar P."/>
            <person name="Natvig D.O."/>
            <person name="Lalanne C."/>
            <person name="Gautier V."/>
            <person name="Ament-Velasquez S.L."/>
            <person name="Kruys A."/>
            <person name="Hutchinson M.I."/>
            <person name="Powell A.J."/>
            <person name="Barry K."/>
            <person name="Miller A.N."/>
            <person name="Grigoriev I.V."/>
            <person name="Debuchy R."/>
            <person name="Gladieux P."/>
            <person name="Hiltunen Thoren M."/>
            <person name="Johannesson H."/>
        </authorList>
    </citation>
    <scope>NUCLEOTIDE SEQUENCE</scope>
    <source>
        <strain evidence="1">CBS 958.72</strain>
    </source>
</reference>
<name>A0AAE0JRS4_9PEZI</name>
<proteinExistence type="predicted"/>
<sequence>SNMCTWEQTTYACGHKSKLRRQAYSCAIYTRHIYGECVYSRQYDRVIPVIDYKDCPDCSRLFEFVNF</sequence>